<evidence type="ECO:0000256" key="1">
    <source>
        <dbReference type="SAM" id="MobiDB-lite"/>
    </source>
</evidence>
<proteinExistence type="predicted"/>
<dbReference type="Gramene" id="ONI05113">
    <property type="protein sequence ID" value="ONI05113"/>
    <property type="gene ID" value="PRUPE_6G356600"/>
</dbReference>
<keyword evidence="3" id="KW-1185">Reference proteome</keyword>
<organism evidence="2 3">
    <name type="scientific">Prunus persica</name>
    <name type="common">Peach</name>
    <name type="synonym">Amygdalus persica</name>
    <dbReference type="NCBI Taxonomy" id="3760"/>
    <lineage>
        <taxon>Eukaryota</taxon>
        <taxon>Viridiplantae</taxon>
        <taxon>Streptophyta</taxon>
        <taxon>Embryophyta</taxon>
        <taxon>Tracheophyta</taxon>
        <taxon>Spermatophyta</taxon>
        <taxon>Magnoliopsida</taxon>
        <taxon>eudicotyledons</taxon>
        <taxon>Gunneridae</taxon>
        <taxon>Pentapetalae</taxon>
        <taxon>rosids</taxon>
        <taxon>fabids</taxon>
        <taxon>Rosales</taxon>
        <taxon>Rosaceae</taxon>
        <taxon>Amygdaloideae</taxon>
        <taxon>Amygdaleae</taxon>
        <taxon>Prunus</taxon>
    </lineage>
</organism>
<name>A0A251P0K1_PRUPE</name>
<reference evidence="2 3" key="1">
    <citation type="journal article" date="2013" name="Nat. Genet.">
        <title>The high-quality draft genome of peach (Prunus persica) identifies unique patterns of genetic diversity, domestication and genome evolution.</title>
        <authorList>
            <consortium name="International Peach Genome Initiative"/>
            <person name="Verde I."/>
            <person name="Abbott A.G."/>
            <person name="Scalabrin S."/>
            <person name="Jung S."/>
            <person name="Shu S."/>
            <person name="Marroni F."/>
            <person name="Zhebentyayeva T."/>
            <person name="Dettori M.T."/>
            <person name="Grimwood J."/>
            <person name="Cattonaro F."/>
            <person name="Zuccolo A."/>
            <person name="Rossini L."/>
            <person name="Jenkins J."/>
            <person name="Vendramin E."/>
            <person name="Meisel L.A."/>
            <person name="Decroocq V."/>
            <person name="Sosinski B."/>
            <person name="Prochnik S."/>
            <person name="Mitros T."/>
            <person name="Policriti A."/>
            <person name="Cipriani G."/>
            <person name="Dondini L."/>
            <person name="Ficklin S."/>
            <person name="Goodstein D.M."/>
            <person name="Xuan P."/>
            <person name="Del Fabbro C."/>
            <person name="Aramini V."/>
            <person name="Copetti D."/>
            <person name="Gonzalez S."/>
            <person name="Horner D.S."/>
            <person name="Falchi R."/>
            <person name="Lucas S."/>
            <person name="Mica E."/>
            <person name="Maldonado J."/>
            <person name="Lazzari B."/>
            <person name="Bielenberg D."/>
            <person name="Pirona R."/>
            <person name="Miculan M."/>
            <person name="Barakat A."/>
            <person name="Testolin R."/>
            <person name="Stella A."/>
            <person name="Tartarini S."/>
            <person name="Tonutti P."/>
            <person name="Arus P."/>
            <person name="Orellana A."/>
            <person name="Wells C."/>
            <person name="Main D."/>
            <person name="Vizzotto G."/>
            <person name="Silva H."/>
            <person name="Salamini F."/>
            <person name="Schmutz J."/>
            <person name="Morgante M."/>
            <person name="Rokhsar D.S."/>
        </authorList>
    </citation>
    <scope>NUCLEOTIDE SEQUENCE [LARGE SCALE GENOMIC DNA]</scope>
    <source>
        <strain evidence="3">cv. Nemared</strain>
    </source>
</reference>
<dbReference type="PANTHER" id="PTHR38530">
    <property type="entry name" value="OS06G0468300 PROTEIN"/>
    <property type="match status" value="1"/>
</dbReference>
<evidence type="ECO:0000313" key="2">
    <source>
        <dbReference type="EMBL" id="ONI05113.1"/>
    </source>
</evidence>
<dbReference type="EMBL" id="CM007656">
    <property type="protein sequence ID" value="ONI05113.1"/>
    <property type="molecule type" value="Genomic_DNA"/>
</dbReference>
<gene>
    <name evidence="2" type="ORF">PRUPE_6G356600</name>
</gene>
<protein>
    <submittedName>
        <fullName evidence="2">Uncharacterized protein</fullName>
    </submittedName>
</protein>
<dbReference type="Proteomes" id="UP000006882">
    <property type="component" value="Chromosome G6"/>
</dbReference>
<dbReference type="AlphaFoldDB" id="A0A251P0K1"/>
<dbReference type="OrthoDB" id="730111at2759"/>
<dbReference type="STRING" id="3760.A0A251P0K1"/>
<feature type="region of interest" description="Disordered" evidence="1">
    <location>
        <begin position="172"/>
        <end position="207"/>
    </location>
</feature>
<sequence>MLQSVVAANDSMKSNEEAQAAKKTRELPNLSECHSCHLRVDIANDNAKSKLNVLYSEWRVVLLCKKCFSRVESSELCSYCFSTSLSQESFSCRQCNRRVHRHCDSEYQSVVVLSDSSSATEFSVCADCRIPESLVKWRGVVSNRKGRRTGKRRVGLGLGKSRVSAMVDDGEIDDAFGGEEGSNSRRDEDAAVDDDGPSKEGEMSCSNGVDLESPTFCKQEECICISTPKEQSCNARVDPFYFKYRKRSTLDCYVLTYKKRRPKNFNPRALDIEEESEDDDGPLKEGEVSCSNGVDLESPTFCKQEQEECICITTPKEQRCNAKLDPFFLKYRKRSTLDRNVLTYKKRRPKNLNASSMLTYKRRKPKSLYACYTFTYKRRRPRILYARSTGSS</sequence>
<evidence type="ECO:0000313" key="3">
    <source>
        <dbReference type="Proteomes" id="UP000006882"/>
    </source>
</evidence>
<accession>A0A251P0K1</accession>
<feature type="region of interest" description="Disordered" evidence="1">
    <location>
        <begin position="268"/>
        <end position="287"/>
    </location>
</feature>